<feature type="modified residue" description="N6-(pyridoxal phosphate)lysine" evidence="9">
    <location>
        <position position="34"/>
    </location>
</feature>
<feature type="binding site" evidence="9">
    <location>
        <position position="302"/>
    </location>
    <ligand>
        <name>substrate</name>
    </ligand>
</feature>
<dbReference type="SUPFAM" id="SSF51419">
    <property type="entry name" value="PLP-binding barrel"/>
    <property type="match status" value="1"/>
</dbReference>
<organism evidence="11 12">
    <name type="scientific">Vibrio agarivorans</name>
    <dbReference type="NCBI Taxonomy" id="153622"/>
    <lineage>
        <taxon>Bacteria</taxon>
        <taxon>Pseudomonadati</taxon>
        <taxon>Pseudomonadota</taxon>
        <taxon>Gammaproteobacteria</taxon>
        <taxon>Vibrionales</taxon>
        <taxon>Vibrionaceae</taxon>
        <taxon>Vibrio</taxon>
    </lineage>
</organism>
<keyword evidence="7 9" id="KW-0413">Isomerase</keyword>
<comment type="function">
    <text evidence="9">Catalyzes the interconversion of L-alanine and D-alanine. May also act on other amino acids.</text>
</comment>
<dbReference type="InterPro" id="IPR000821">
    <property type="entry name" value="Ala_racemase"/>
</dbReference>
<evidence type="ECO:0000313" key="11">
    <source>
        <dbReference type="EMBL" id="MDN2483258.1"/>
    </source>
</evidence>
<dbReference type="InterPro" id="IPR001608">
    <property type="entry name" value="Ala_racemase_N"/>
</dbReference>
<reference evidence="11" key="1">
    <citation type="submission" date="2024-05" db="EMBL/GenBank/DDBJ databases">
        <title>Genome Sequences of Four Agar- Degrading Marine Bacteria.</title>
        <authorList>
            <person name="Phillips E.K."/>
            <person name="Shaffer J.C."/>
            <person name="Henson M.W."/>
            <person name="Temperton B."/>
            <person name="Thrash C.J."/>
            <person name="Martin M.O."/>
        </authorList>
    </citation>
    <scope>NUCLEOTIDE SEQUENCE</scope>
    <source>
        <strain evidence="11">EKP203</strain>
    </source>
</reference>
<dbReference type="Pfam" id="PF01168">
    <property type="entry name" value="Ala_racemase_N"/>
    <property type="match status" value="1"/>
</dbReference>
<dbReference type="Gene3D" id="3.20.20.10">
    <property type="entry name" value="Alanine racemase"/>
    <property type="match status" value="1"/>
</dbReference>
<dbReference type="NCBIfam" id="TIGR00492">
    <property type="entry name" value="alr"/>
    <property type="match status" value="1"/>
</dbReference>
<name>A0ABT7Y5H6_9VIBR</name>
<evidence type="ECO:0000256" key="9">
    <source>
        <dbReference type="HAMAP-Rule" id="MF_01201"/>
    </source>
</evidence>
<feature type="binding site" evidence="9">
    <location>
        <position position="129"/>
    </location>
    <ligand>
        <name>substrate</name>
    </ligand>
</feature>
<evidence type="ECO:0000256" key="5">
    <source>
        <dbReference type="ARBA" id="ARBA00013089"/>
    </source>
</evidence>
<dbReference type="InterPro" id="IPR020622">
    <property type="entry name" value="Ala_racemase_pyridoxalP-BS"/>
</dbReference>
<accession>A0ABT7Y5H6</accession>
<dbReference type="Pfam" id="PF00842">
    <property type="entry name" value="Ala_racemase_C"/>
    <property type="match status" value="1"/>
</dbReference>
<dbReference type="SUPFAM" id="SSF50621">
    <property type="entry name" value="Alanine racemase C-terminal domain-like"/>
    <property type="match status" value="1"/>
</dbReference>
<dbReference type="EC" id="5.1.1.1" evidence="5 9"/>
<comment type="pathway">
    <text evidence="3">Cell wall biogenesis; peptidoglycan biosynthesis.</text>
</comment>
<dbReference type="PRINTS" id="PR00992">
    <property type="entry name" value="ALARACEMASE"/>
</dbReference>
<sequence>MQTPTARINLNAIKHNYSVLKELSGNQKLIAVIKGNAYGHDANEVAHALPNADAFAVARIEEAINLRRSGIEQPILLLEGCFCHKELLKASQFNLDTVVHSHNQLEDIERCPLPNPIKVWLKVDTGMHRLGVQPQDVEHYKRRLEAFDYVAEDIHFLSHLSCADNPSSDKTASQISVFSSALENVNGLKSLANSAGILLWPNSQFDVARAGIALFGISPQITRTGKDFGLIPAMTFETSLISKRDHQKGQAVGYGETWVASQDTTLGVIAVGYGDGYPRSGSNNACVYINGRLVPVVGRVSMDMIVVDLGPKSKDQCGDIVELWGNNLPIEHVAKSAQAIPYELTIQLTSRVSKEHCFESYTKA</sequence>
<dbReference type="RefSeq" id="WP_289963317.1">
    <property type="nucleotide sequence ID" value="NZ_JAUEOZ010000002.1"/>
</dbReference>
<comment type="caution">
    <text evidence="11">The sequence shown here is derived from an EMBL/GenBank/DDBJ whole genome shotgun (WGS) entry which is preliminary data.</text>
</comment>
<evidence type="ECO:0000256" key="3">
    <source>
        <dbReference type="ARBA" id="ARBA00004752"/>
    </source>
</evidence>
<dbReference type="InterPro" id="IPR029066">
    <property type="entry name" value="PLP-binding_barrel"/>
</dbReference>
<dbReference type="GO" id="GO:0008784">
    <property type="term" value="F:alanine racemase activity"/>
    <property type="evidence" value="ECO:0007669"/>
    <property type="project" value="UniProtKB-EC"/>
</dbReference>
<feature type="active site" description="Proton acceptor; specific for L-alanine" evidence="9">
    <location>
        <position position="254"/>
    </location>
</feature>
<dbReference type="SMART" id="SM01005">
    <property type="entry name" value="Ala_racemase_C"/>
    <property type="match status" value="1"/>
</dbReference>
<keyword evidence="6 9" id="KW-0663">Pyridoxal phosphate</keyword>
<dbReference type="PANTHER" id="PTHR30511:SF4">
    <property type="entry name" value="ALANINE RACEMASE, BIOSYNTHETIC"/>
    <property type="match status" value="1"/>
</dbReference>
<dbReference type="InterPro" id="IPR009006">
    <property type="entry name" value="Ala_racemase/Decarboxylase_C"/>
</dbReference>
<evidence type="ECO:0000256" key="7">
    <source>
        <dbReference type="ARBA" id="ARBA00023235"/>
    </source>
</evidence>
<dbReference type="HAMAP" id="MF_01201">
    <property type="entry name" value="Ala_racemase"/>
    <property type="match status" value="1"/>
</dbReference>
<dbReference type="Gene3D" id="2.40.37.10">
    <property type="entry name" value="Lyase, Ornithine Decarboxylase, Chain A, domain 1"/>
    <property type="match status" value="1"/>
</dbReference>
<feature type="domain" description="Alanine racemase C-terminal" evidence="10">
    <location>
        <begin position="233"/>
        <end position="357"/>
    </location>
</feature>
<evidence type="ECO:0000313" key="12">
    <source>
        <dbReference type="Proteomes" id="UP001169719"/>
    </source>
</evidence>
<evidence type="ECO:0000256" key="2">
    <source>
        <dbReference type="ARBA" id="ARBA00001933"/>
    </source>
</evidence>
<dbReference type="InterPro" id="IPR011079">
    <property type="entry name" value="Ala_racemase_C"/>
</dbReference>
<comment type="catalytic activity">
    <reaction evidence="1 9">
        <text>L-alanine = D-alanine</text>
        <dbReference type="Rhea" id="RHEA:20249"/>
        <dbReference type="ChEBI" id="CHEBI:57416"/>
        <dbReference type="ChEBI" id="CHEBI:57972"/>
        <dbReference type="EC" id="5.1.1.1"/>
    </reaction>
</comment>
<comment type="similarity">
    <text evidence="4 9">Belongs to the alanine racemase family.</text>
</comment>
<evidence type="ECO:0000256" key="1">
    <source>
        <dbReference type="ARBA" id="ARBA00000316"/>
    </source>
</evidence>
<gene>
    <name evidence="11" type="primary">alr</name>
    <name evidence="11" type="ORF">QWJ08_18100</name>
</gene>
<comment type="pathway">
    <text evidence="8 9">Amino-acid biosynthesis; D-alanine biosynthesis; D-alanine from L-alanine: step 1/1.</text>
</comment>
<feature type="active site" description="Proton acceptor; specific for D-alanine" evidence="9">
    <location>
        <position position="34"/>
    </location>
</feature>
<dbReference type="PANTHER" id="PTHR30511">
    <property type="entry name" value="ALANINE RACEMASE"/>
    <property type="match status" value="1"/>
</dbReference>
<comment type="cofactor">
    <cofactor evidence="2 9">
        <name>pyridoxal 5'-phosphate</name>
        <dbReference type="ChEBI" id="CHEBI:597326"/>
    </cofactor>
</comment>
<dbReference type="CDD" id="cd06827">
    <property type="entry name" value="PLPDE_III_AR_proteobact"/>
    <property type="match status" value="1"/>
</dbReference>
<proteinExistence type="inferred from homology"/>
<keyword evidence="12" id="KW-1185">Reference proteome</keyword>
<dbReference type="PROSITE" id="PS00395">
    <property type="entry name" value="ALANINE_RACEMASE"/>
    <property type="match status" value="1"/>
</dbReference>
<protein>
    <recommendedName>
        <fullName evidence="5 9">Alanine racemase</fullName>
        <ecNumber evidence="5 9">5.1.1.1</ecNumber>
    </recommendedName>
</protein>
<evidence type="ECO:0000259" key="10">
    <source>
        <dbReference type="SMART" id="SM01005"/>
    </source>
</evidence>
<evidence type="ECO:0000256" key="6">
    <source>
        <dbReference type="ARBA" id="ARBA00022898"/>
    </source>
</evidence>
<dbReference type="EMBL" id="JAUEOZ010000002">
    <property type="protein sequence ID" value="MDN2483258.1"/>
    <property type="molecule type" value="Genomic_DNA"/>
</dbReference>
<evidence type="ECO:0000256" key="4">
    <source>
        <dbReference type="ARBA" id="ARBA00007880"/>
    </source>
</evidence>
<dbReference type="Proteomes" id="UP001169719">
    <property type="component" value="Unassembled WGS sequence"/>
</dbReference>
<evidence type="ECO:0000256" key="8">
    <source>
        <dbReference type="ARBA" id="ARBA00037912"/>
    </source>
</evidence>